<accession>A0A2A2HVC5</accession>
<proteinExistence type="predicted"/>
<keyword evidence="2" id="KW-1133">Transmembrane helix</keyword>
<gene>
    <name evidence="3" type="ORF">ASJ81_00955</name>
</gene>
<organism evidence="3 4">
    <name type="scientific">Methanosarcina spelaei</name>
    <dbReference type="NCBI Taxonomy" id="1036679"/>
    <lineage>
        <taxon>Archaea</taxon>
        <taxon>Methanobacteriati</taxon>
        <taxon>Methanobacteriota</taxon>
        <taxon>Stenosarchaea group</taxon>
        <taxon>Methanomicrobia</taxon>
        <taxon>Methanosarcinales</taxon>
        <taxon>Methanosarcinaceae</taxon>
        <taxon>Methanosarcina</taxon>
    </lineage>
</organism>
<protein>
    <submittedName>
        <fullName evidence="3">Uncharacterized protein</fullName>
    </submittedName>
</protein>
<dbReference type="RefSeq" id="WP_095643966.1">
    <property type="nucleotide sequence ID" value="NZ_LMVP01000112.1"/>
</dbReference>
<evidence type="ECO:0000256" key="1">
    <source>
        <dbReference type="SAM" id="MobiDB-lite"/>
    </source>
</evidence>
<evidence type="ECO:0000313" key="4">
    <source>
        <dbReference type="Proteomes" id="UP000218164"/>
    </source>
</evidence>
<keyword evidence="4" id="KW-1185">Reference proteome</keyword>
<dbReference type="NCBIfam" id="NF045580">
    <property type="entry name" value="symport_access"/>
    <property type="match status" value="1"/>
</dbReference>
<dbReference type="EMBL" id="LMVP01000112">
    <property type="protein sequence ID" value="PAV13246.1"/>
    <property type="molecule type" value="Genomic_DNA"/>
</dbReference>
<dbReference type="AlphaFoldDB" id="A0A2A2HVC5"/>
<keyword evidence="2" id="KW-0472">Membrane</keyword>
<evidence type="ECO:0000313" key="3">
    <source>
        <dbReference type="EMBL" id="PAV13246.1"/>
    </source>
</evidence>
<dbReference type="OrthoDB" id="129899at2157"/>
<dbReference type="Proteomes" id="UP000218164">
    <property type="component" value="Unassembled WGS sequence"/>
</dbReference>
<sequence length="60" mass="6555">MLGIDDPYIWLGYLASILSALGCLVYGAYYWKEGNEAKTVKSSSKKTVTQDGDPIPANLE</sequence>
<evidence type="ECO:0000256" key="2">
    <source>
        <dbReference type="SAM" id="Phobius"/>
    </source>
</evidence>
<feature type="transmembrane region" description="Helical" evidence="2">
    <location>
        <begin position="12"/>
        <end position="31"/>
    </location>
</feature>
<feature type="region of interest" description="Disordered" evidence="1">
    <location>
        <begin position="41"/>
        <end position="60"/>
    </location>
</feature>
<comment type="caution">
    <text evidence="3">The sequence shown here is derived from an EMBL/GenBank/DDBJ whole genome shotgun (WGS) entry which is preliminary data.</text>
</comment>
<keyword evidence="2" id="KW-0812">Transmembrane</keyword>
<reference evidence="3 4" key="1">
    <citation type="journal article" date="2017" name="BMC Genomics">
        <title>Genomic analysis of methanogenic archaea reveals a shift towards energy conservation.</title>
        <authorList>
            <person name="Gilmore S.P."/>
            <person name="Henske J.K."/>
            <person name="Sexton J.A."/>
            <person name="Solomon K.V."/>
            <person name="Seppala S."/>
            <person name="Yoo J.I."/>
            <person name="Huyett L.M."/>
            <person name="Pressman A."/>
            <person name="Cogan J.Z."/>
            <person name="Kivenson V."/>
            <person name="Peng X."/>
            <person name="Tan Y."/>
            <person name="Valentine D.L."/>
            <person name="O'Malley M.A."/>
        </authorList>
    </citation>
    <scope>NUCLEOTIDE SEQUENCE [LARGE SCALE GENOMIC DNA]</scope>
    <source>
        <strain evidence="3 4">MC-15</strain>
    </source>
</reference>
<dbReference type="InterPro" id="IPR054615">
    <property type="entry name" value="Symport_access"/>
</dbReference>
<name>A0A2A2HVC5_9EURY</name>